<dbReference type="OrthoDB" id="10044490at2759"/>
<evidence type="ECO:0000256" key="2">
    <source>
        <dbReference type="PROSITE-ProRule" id="PRU00191"/>
    </source>
</evidence>
<reference evidence="5 6" key="1">
    <citation type="submission" date="2017-06" db="EMBL/GenBank/DDBJ databases">
        <title>A platform for efficient transgenesis in Macrostomum lignano, a flatworm model organism for stem cell research.</title>
        <authorList>
            <person name="Berezikov E."/>
        </authorList>
    </citation>
    <scope>NUCLEOTIDE SEQUENCE [LARGE SCALE GENOMIC DNA]</scope>
    <source>
        <strain evidence="5">DV1</strain>
        <tissue evidence="5">Whole organism</tissue>
    </source>
</reference>
<proteinExistence type="predicted"/>
<keyword evidence="1 2" id="KW-0727">SH2 domain</keyword>
<protein>
    <recommendedName>
        <fullName evidence="4">SH2 domain-containing protein</fullName>
    </recommendedName>
</protein>
<dbReference type="PANTHER" id="PTHR19969">
    <property type="entry name" value="SH2-SH3 ADAPTOR PROTEIN-RELATED"/>
    <property type="match status" value="1"/>
</dbReference>
<name>A0A267H1E5_9PLAT</name>
<dbReference type="Proteomes" id="UP000215902">
    <property type="component" value="Unassembled WGS sequence"/>
</dbReference>
<dbReference type="PROSITE" id="PS50001">
    <property type="entry name" value="SH2"/>
    <property type="match status" value="2"/>
</dbReference>
<organism evidence="5 6">
    <name type="scientific">Macrostomum lignano</name>
    <dbReference type="NCBI Taxonomy" id="282301"/>
    <lineage>
        <taxon>Eukaryota</taxon>
        <taxon>Metazoa</taxon>
        <taxon>Spiralia</taxon>
        <taxon>Lophotrochozoa</taxon>
        <taxon>Platyhelminthes</taxon>
        <taxon>Rhabditophora</taxon>
        <taxon>Macrostomorpha</taxon>
        <taxon>Macrostomida</taxon>
        <taxon>Macrostomidae</taxon>
        <taxon>Macrostomum</taxon>
    </lineage>
</organism>
<dbReference type="Gene3D" id="3.30.505.10">
    <property type="entry name" value="SH2 domain"/>
    <property type="match status" value="2"/>
</dbReference>
<evidence type="ECO:0000313" key="6">
    <source>
        <dbReference type="Proteomes" id="UP000215902"/>
    </source>
</evidence>
<dbReference type="GO" id="GO:0035591">
    <property type="term" value="F:signaling adaptor activity"/>
    <property type="evidence" value="ECO:0007669"/>
    <property type="project" value="TreeGrafter"/>
</dbReference>
<accession>A0A267H1E5</accession>
<dbReference type="SMART" id="SM00252">
    <property type="entry name" value="SH2"/>
    <property type="match status" value="2"/>
</dbReference>
<feature type="region of interest" description="Disordered" evidence="3">
    <location>
        <begin position="164"/>
        <end position="261"/>
    </location>
</feature>
<dbReference type="GO" id="GO:0016477">
    <property type="term" value="P:cell migration"/>
    <property type="evidence" value="ECO:0007669"/>
    <property type="project" value="TreeGrafter"/>
</dbReference>
<feature type="compositionally biased region" description="Polar residues" evidence="3">
    <location>
        <begin position="33"/>
        <end position="46"/>
    </location>
</feature>
<dbReference type="GO" id="GO:0030971">
    <property type="term" value="F:receptor tyrosine kinase binding"/>
    <property type="evidence" value="ECO:0007669"/>
    <property type="project" value="TreeGrafter"/>
</dbReference>
<dbReference type="InterPro" id="IPR051184">
    <property type="entry name" value="Tyrosine-phos_adapter"/>
</dbReference>
<feature type="domain" description="SH2" evidence="4">
    <location>
        <begin position="270"/>
        <end position="368"/>
    </location>
</feature>
<gene>
    <name evidence="5" type="ORF">BOX15_Mlig019105g2</name>
</gene>
<dbReference type="CDD" id="cd00173">
    <property type="entry name" value="SH2"/>
    <property type="match status" value="1"/>
</dbReference>
<evidence type="ECO:0000259" key="4">
    <source>
        <dbReference type="PROSITE" id="PS50001"/>
    </source>
</evidence>
<feature type="region of interest" description="Disordered" evidence="3">
    <location>
        <begin position="1"/>
        <end position="49"/>
    </location>
</feature>
<dbReference type="PANTHER" id="PTHR19969:SF5">
    <property type="entry name" value="CRK-LIKE PROTEIN"/>
    <property type="match status" value="1"/>
</dbReference>
<comment type="caution">
    <text evidence="5">The sequence shown here is derived from an EMBL/GenBank/DDBJ whole genome shotgun (WGS) entry which is preliminary data.</text>
</comment>
<dbReference type="InterPro" id="IPR000980">
    <property type="entry name" value="SH2"/>
</dbReference>
<dbReference type="AlphaFoldDB" id="A0A267H1E5"/>
<keyword evidence="6" id="KW-1185">Reference proteome</keyword>
<feature type="compositionally biased region" description="Acidic residues" evidence="3">
    <location>
        <begin position="1"/>
        <end position="10"/>
    </location>
</feature>
<evidence type="ECO:0000256" key="3">
    <source>
        <dbReference type="SAM" id="MobiDB-lite"/>
    </source>
</evidence>
<dbReference type="Pfam" id="PF00017">
    <property type="entry name" value="SH2"/>
    <property type="match status" value="2"/>
</dbReference>
<dbReference type="InterPro" id="IPR036860">
    <property type="entry name" value="SH2_dom_sf"/>
</dbReference>
<dbReference type="GO" id="GO:0007167">
    <property type="term" value="P:enzyme-linked receptor protein signaling pathway"/>
    <property type="evidence" value="ECO:0007669"/>
    <property type="project" value="TreeGrafter"/>
</dbReference>
<dbReference type="GO" id="GO:0005737">
    <property type="term" value="C:cytoplasm"/>
    <property type="evidence" value="ECO:0007669"/>
    <property type="project" value="TreeGrafter"/>
</dbReference>
<dbReference type="EMBL" id="NIVC01000089">
    <property type="protein sequence ID" value="PAA91382.1"/>
    <property type="molecule type" value="Genomic_DNA"/>
</dbReference>
<feature type="domain" description="SH2" evidence="4">
    <location>
        <begin position="61"/>
        <end position="157"/>
    </location>
</feature>
<sequence length="368" mass="40100">MFGDFGDSDFADLPPPPPEFADESPEQPPAQPTGGSTFRPSSTTSGDFRGSLVEDRKFLDDYFCNLTRTEALEALEAVQMEGAYIVRPGSGSPYCISFLHGGETKHVKIQRSSNAQFFLGEAKIEMLFDSMSQLMDYLTKNVIQGVNGVVFRLIINAKPYSQSIGAHRSQPSPGIGNSHLPYPQHLQSPPARVPTAPEVSNGGGRPPMPRRNSSFAPSSFGGCSGGGTDFTSATLPGRPEQLGGSFSAGTGQSPAKQPEAPRLRPLVQQRYYVEVRRDEAEAHLMNTRIEGQFLVRPSKASAYCLSVFHRGRVVHLKIVCTSNRFVLEQLLNDGQTYANVPDLIDSLALSQRTLTLMNGDSIVLRMMD</sequence>
<evidence type="ECO:0000313" key="5">
    <source>
        <dbReference type="EMBL" id="PAA91382.1"/>
    </source>
</evidence>
<dbReference type="SUPFAM" id="SSF55550">
    <property type="entry name" value="SH2 domain"/>
    <property type="match status" value="2"/>
</dbReference>
<evidence type="ECO:0000256" key="1">
    <source>
        <dbReference type="ARBA" id="ARBA00022999"/>
    </source>
</evidence>